<feature type="transmembrane region" description="Helical" evidence="6">
    <location>
        <begin position="255"/>
        <end position="278"/>
    </location>
</feature>
<comment type="subcellular location">
    <subcellularLocation>
        <location evidence="1">Cell membrane</location>
        <topology evidence="1">Multi-pass membrane protein</topology>
    </subcellularLocation>
</comment>
<feature type="transmembrane region" description="Helical" evidence="6">
    <location>
        <begin position="361"/>
        <end position="380"/>
    </location>
</feature>
<keyword evidence="5 6" id="KW-0472">Membrane</keyword>
<evidence type="ECO:0000313" key="8">
    <source>
        <dbReference type="EMBL" id="TQN48680.1"/>
    </source>
</evidence>
<feature type="transmembrane region" description="Helical" evidence="6">
    <location>
        <begin position="186"/>
        <end position="207"/>
    </location>
</feature>
<feature type="transmembrane region" description="Helical" evidence="6">
    <location>
        <begin position="298"/>
        <end position="317"/>
    </location>
</feature>
<dbReference type="Proteomes" id="UP000320085">
    <property type="component" value="Unassembled WGS sequence"/>
</dbReference>
<keyword evidence="7" id="KW-0732">Signal</keyword>
<organism evidence="8 9">
    <name type="scientific">Humibacillus xanthopallidus</name>
    <dbReference type="NCBI Taxonomy" id="412689"/>
    <lineage>
        <taxon>Bacteria</taxon>
        <taxon>Bacillati</taxon>
        <taxon>Actinomycetota</taxon>
        <taxon>Actinomycetes</taxon>
        <taxon>Micrococcales</taxon>
        <taxon>Intrasporangiaceae</taxon>
        <taxon>Humibacillus</taxon>
    </lineage>
</organism>
<accession>A0A543PXA7</accession>
<protein>
    <submittedName>
        <fullName evidence="8">O-antigen/teichoic acid export membrane protein</fullName>
    </submittedName>
</protein>
<evidence type="ECO:0000256" key="7">
    <source>
        <dbReference type="SAM" id="SignalP"/>
    </source>
</evidence>
<keyword evidence="3 6" id="KW-0812">Transmembrane</keyword>
<feature type="signal peptide" evidence="7">
    <location>
        <begin position="1"/>
        <end position="25"/>
    </location>
</feature>
<evidence type="ECO:0000256" key="4">
    <source>
        <dbReference type="ARBA" id="ARBA00022989"/>
    </source>
</evidence>
<feature type="transmembrane region" description="Helical" evidence="6">
    <location>
        <begin position="87"/>
        <end position="105"/>
    </location>
</feature>
<evidence type="ECO:0000256" key="5">
    <source>
        <dbReference type="ARBA" id="ARBA00023136"/>
    </source>
</evidence>
<feature type="transmembrane region" description="Helical" evidence="6">
    <location>
        <begin position="329"/>
        <end position="349"/>
    </location>
</feature>
<gene>
    <name evidence="8" type="ORF">FHX52_1823</name>
</gene>
<feature type="transmembrane region" description="Helical" evidence="6">
    <location>
        <begin position="213"/>
        <end position="234"/>
    </location>
</feature>
<dbReference type="Pfam" id="PF01943">
    <property type="entry name" value="Polysacc_synt"/>
    <property type="match status" value="1"/>
</dbReference>
<sequence>MCRVPRSRRCAAVLAVCGWTGRAAATGTFGSVTSPPEGTAPPADRAGASLGAHSVVYLVGTALQGLGVLLVLPFATRALGPAEFGRVATGLVVVQMVGTLAAAGLPQVILREHHRGTEGPRAARALAGTMILVALALGALGIALALVLSAAGHADLSQWVPLVLASAGLTTVVSGQSLMRARLQPWGFLALAVLSTVAAQFAGLLAARAEPTAGTYLTAYAGVVVVAAAVAVLLGRPLWPTAERERVRAGVRLAAPLLPQAAAMLGLLSGDVLLTRWLVGDAATGAYQVALQLGNMPFVLAVALFNAWGPLVLSHPLDRRWRWTARTGTALTAVVGLGAAGVSLLGPWLVTLMAGPGFDRVAMVAALGVICTVSVSYMVYQGSSLAVLDAERTGRLAWAAGAALAVLVGFALWLAPAHGIVGVAVAKAVGYAVLMALTTWFARAHSPLRWPPRLWVIAAGAVLVALAGAAAPSAGGALWLRLVAAAVVAVVALLLAPRILRTLRG</sequence>
<feature type="chain" id="PRO_5021836266" evidence="7">
    <location>
        <begin position="26"/>
        <end position="505"/>
    </location>
</feature>
<feature type="transmembrane region" description="Helical" evidence="6">
    <location>
        <begin position="478"/>
        <end position="496"/>
    </location>
</feature>
<feature type="transmembrane region" description="Helical" evidence="6">
    <location>
        <begin position="54"/>
        <end position="75"/>
    </location>
</feature>
<reference evidence="8 9" key="1">
    <citation type="submission" date="2019-06" db="EMBL/GenBank/DDBJ databases">
        <title>Sequencing the genomes of 1000 actinobacteria strains.</title>
        <authorList>
            <person name="Klenk H.-P."/>
        </authorList>
    </citation>
    <scope>NUCLEOTIDE SEQUENCE [LARGE SCALE GENOMIC DNA]</scope>
    <source>
        <strain evidence="8 9">DSM 21776</strain>
    </source>
</reference>
<name>A0A543PXA7_9MICO</name>
<comment type="caution">
    <text evidence="8">The sequence shown here is derived from an EMBL/GenBank/DDBJ whole genome shotgun (WGS) entry which is preliminary data.</text>
</comment>
<proteinExistence type="predicted"/>
<evidence type="ECO:0000256" key="1">
    <source>
        <dbReference type="ARBA" id="ARBA00004651"/>
    </source>
</evidence>
<dbReference type="PANTHER" id="PTHR30250">
    <property type="entry name" value="PST FAMILY PREDICTED COLANIC ACID TRANSPORTER"/>
    <property type="match status" value="1"/>
</dbReference>
<evidence type="ECO:0000313" key="9">
    <source>
        <dbReference type="Proteomes" id="UP000320085"/>
    </source>
</evidence>
<feature type="transmembrane region" description="Helical" evidence="6">
    <location>
        <begin position="454"/>
        <end position="472"/>
    </location>
</feature>
<evidence type="ECO:0000256" key="2">
    <source>
        <dbReference type="ARBA" id="ARBA00022475"/>
    </source>
</evidence>
<feature type="transmembrane region" description="Helical" evidence="6">
    <location>
        <begin position="125"/>
        <end position="148"/>
    </location>
</feature>
<dbReference type="InterPro" id="IPR050833">
    <property type="entry name" value="Poly_Biosynth_Transport"/>
</dbReference>
<dbReference type="EMBL" id="VFQF01000001">
    <property type="protein sequence ID" value="TQN48680.1"/>
    <property type="molecule type" value="Genomic_DNA"/>
</dbReference>
<dbReference type="InterPro" id="IPR002797">
    <property type="entry name" value="Polysacc_synth"/>
</dbReference>
<evidence type="ECO:0000256" key="6">
    <source>
        <dbReference type="SAM" id="Phobius"/>
    </source>
</evidence>
<keyword evidence="2" id="KW-1003">Cell membrane</keyword>
<dbReference type="GO" id="GO:0005886">
    <property type="term" value="C:plasma membrane"/>
    <property type="evidence" value="ECO:0007669"/>
    <property type="project" value="UniProtKB-SubCell"/>
</dbReference>
<evidence type="ECO:0000256" key="3">
    <source>
        <dbReference type="ARBA" id="ARBA00022692"/>
    </source>
</evidence>
<feature type="transmembrane region" description="Helical" evidence="6">
    <location>
        <begin position="396"/>
        <end position="414"/>
    </location>
</feature>
<feature type="transmembrane region" description="Helical" evidence="6">
    <location>
        <begin position="420"/>
        <end position="442"/>
    </location>
</feature>
<dbReference type="PANTHER" id="PTHR30250:SF11">
    <property type="entry name" value="O-ANTIGEN TRANSPORTER-RELATED"/>
    <property type="match status" value="1"/>
</dbReference>
<dbReference type="AlphaFoldDB" id="A0A543PXA7"/>
<keyword evidence="4 6" id="KW-1133">Transmembrane helix</keyword>